<name>A0A8J6HHK4_TENMO</name>
<keyword evidence="1" id="KW-0378">Hydrolase</keyword>
<accession>A0A8J6HHK4</accession>
<evidence type="ECO:0000259" key="4">
    <source>
        <dbReference type="PROSITE" id="PS50158"/>
    </source>
</evidence>
<keyword evidence="2" id="KW-0862">Zinc</keyword>
<dbReference type="InterPro" id="IPR001878">
    <property type="entry name" value="Znf_CCHC"/>
</dbReference>
<proteinExistence type="predicted"/>
<evidence type="ECO:0008006" key="8">
    <source>
        <dbReference type="Google" id="ProtNLM"/>
    </source>
</evidence>
<gene>
    <name evidence="6" type="ORF">GEV33_007870</name>
</gene>
<feature type="coiled-coil region" evidence="3">
    <location>
        <begin position="461"/>
        <end position="515"/>
    </location>
</feature>
<feature type="domain" description="Integrase catalytic" evidence="5">
    <location>
        <begin position="657"/>
        <end position="754"/>
    </location>
</feature>
<keyword evidence="2" id="KW-0479">Metal-binding</keyword>
<dbReference type="Proteomes" id="UP000719412">
    <property type="component" value="Unassembled WGS sequence"/>
</dbReference>
<dbReference type="Pfam" id="PF22936">
    <property type="entry name" value="Pol_BBD"/>
    <property type="match status" value="1"/>
</dbReference>
<dbReference type="PANTHER" id="PTHR42648">
    <property type="entry name" value="TRANSPOSASE, PUTATIVE-RELATED"/>
    <property type="match status" value="1"/>
</dbReference>
<dbReference type="Pfam" id="PF00098">
    <property type="entry name" value="zf-CCHC"/>
    <property type="match status" value="1"/>
</dbReference>
<dbReference type="GO" id="GO:0008233">
    <property type="term" value="F:peptidase activity"/>
    <property type="evidence" value="ECO:0007669"/>
    <property type="project" value="UniProtKB-KW"/>
</dbReference>
<keyword evidence="3" id="KW-0175">Coiled coil</keyword>
<dbReference type="Pfam" id="PF14223">
    <property type="entry name" value="Retrotran_gag_2"/>
    <property type="match status" value="1"/>
</dbReference>
<reference evidence="6" key="2">
    <citation type="submission" date="2021-08" db="EMBL/GenBank/DDBJ databases">
        <authorList>
            <person name="Eriksson T."/>
        </authorList>
    </citation>
    <scope>NUCLEOTIDE SEQUENCE</scope>
    <source>
        <strain evidence="6">Stoneville</strain>
        <tissue evidence="6">Whole head</tissue>
    </source>
</reference>
<dbReference type="InterPro" id="IPR001584">
    <property type="entry name" value="Integrase_cat-core"/>
</dbReference>
<dbReference type="GO" id="GO:0008270">
    <property type="term" value="F:zinc ion binding"/>
    <property type="evidence" value="ECO:0007669"/>
    <property type="project" value="UniProtKB-KW"/>
</dbReference>
<dbReference type="SMART" id="SM00343">
    <property type="entry name" value="ZnF_C2HC"/>
    <property type="match status" value="1"/>
</dbReference>
<sequence>MESELARISKLKNIENWGIWKFQVRIMLNANGSWGVASGKELKPEAPRAGSNKQMINEYQKAVAAWNKADALAQKVIATTIGDQPMLHIINCTSAEEMWNKLTSIYEQKSEASIHMLQQNWFSATKKSSDDMATHISKLEDMAHRLRMMGENISDSMIITKILMTLPTNYRHFVSAWESAPEGERNLVNLTSRLTIEESRNSAQEDREAEALLSWAPRGKSQRDMDLKGRQKTAKCYVCGETGHWARNCQQRKGDDTAKKNVGNATQRKSEYSAGFASVALTSSVITVSEHADWFLDSGASDHMCNQRELFLTYEAFDTPAMVCIGDGGCIEAHGKGHINMLMFDGNRWNKNHLVDVLHVPKLNYNLFSVGAALGKGLKMQSTRTTCELTKNEKIVAVGVREGKLFSMKFKVIFPGEMKSASEEDIMKETTGQGLKINNFDLQGFLTAEDNDSEEPTLQEVKALKMRVKNLLEAKNALRDMEDRKKIIDSLQMKLSQVEQENVELQLLLDTQKKKFSELDKIKSKELNDFKDKFNHLGQKEIEFLKQYHEDEINSLEKTHSSKISELQFKVDSLKTDYEDKIRRITDSNLSLLKEKEDVIQELQSQLKIKTSQQSNDASGEQIIGLKLCISKLDKLLHKNQTDYIKKAEKQCPNGVRTLRTDNGLEFTNREMRELTHQYGIRHQRTLSYTPEQNGSAERDSHTLMEAARTLLNARKFEPRFWVVAVNTVVRVLNLKGTSSVKGTTPHELWIQKEPRINNLRIFGEEVFIHIPKQKRQKLDAKAKRGFCVCYDGDRKGYRIWYPEQMRNNGENQPEKQIEQNPIEIVNDERENTPIETRTLTIGKGP</sequence>
<dbReference type="PROSITE" id="PS50158">
    <property type="entry name" value="ZF_CCHC"/>
    <property type="match status" value="1"/>
</dbReference>
<keyword evidence="2" id="KW-0863">Zinc-finger</keyword>
<dbReference type="OrthoDB" id="6779775at2759"/>
<dbReference type="Pfam" id="PF25597">
    <property type="entry name" value="SH3_retrovirus"/>
    <property type="match status" value="1"/>
</dbReference>
<evidence type="ECO:0000313" key="6">
    <source>
        <dbReference type="EMBL" id="KAH0814921.1"/>
    </source>
</evidence>
<comment type="caution">
    <text evidence="6">The sequence shown here is derived from an EMBL/GenBank/DDBJ whole genome shotgun (WGS) entry which is preliminary data.</text>
</comment>
<organism evidence="6 7">
    <name type="scientific">Tenebrio molitor</name>
    <name type="common">Yellow mealworm beetle</name>
    <dbReference type="NCBI Taxonomy" id="7067"/>
    <lineage>
        <taxon>Eukaryota</taxon>
        <taxon>Metazoa</taxon>
        <taxon>Ecdysozoa</taxon>
        <taxon>Arthropoda</taxon>
        <taxon>Hexapoda</taxon>
        <taxon>Insecta</taxon>
        <taxon>Pterygota</taxon>
        <taxon>Neoptera</taxon>
        <taxon>Endopterygota</taxon>
        <taxon>Coleoptera</taxon>
        <taxon>Polyphaga</taxon>
        <taxon>Cucujiformia</taxon>
        <taxon>Tenebrionidae</taxon>
        <taxon>Tenebrio</taxon>
    </lineage>
</organism>
<dbReference type="InterPro" id="IPR054722">
    <property type="entry name" value="PolX-like_BBD"/>
</dbReference>
<dbReference type="EMBL" id="JABDTM020023783">
    <property type="protein sequence ID" value="KAH0814921.1"/>
    <property type="molecule type" value="Genomic_DNA"/>
</dbReference>
<dbReference type="PROSITE" id="PS50994">
    <property type="entry name" value="INTEGRASE"/>
    <property type="match status" value="1"/>
</dbReference>
<dbReference type="GO" id="GO:0003676">
    <property type="term" value="F:nucleic acid binding"/>
    <property type="evidence" value="ECO:0007669"/>
    <property type="project" value="InterPro"/>
</dbReference>
<keyword evidence="1" id="KW-0645">Protease</keyword>
<keyword evidence="7" id="KW-1185">Reference proteome</keyword>
<dbReference type="InterPro" id="IPR039537">
    <property type="entry name" value="Retrotran_Ty1/copia-like"/>
</dbReference>
<dbReference type="GO" id="GO:0015074">
    <property type="term" value="P:DNA integration"/>
    <property type="evidence" value="ECO:0007669"/>
    <property type="project" value="InterPro"/>
</dbReference>
<dbReference type="AlphaFoldDB" id="A0A8J6HHK4"/>
<evidence type="ECO:0000256" key="2">
    <source>
        <dbReference type="PROSITE-ProRule" id="PRU00047"/>
    </source>
</evidence>
<evidence type="ECO:0000259" key="5">
    <source>
        <dbReference type="PROSITE" id="PS50994"/>
    </source>
</evidence>
<dbReference type="InterPro" id="IPR057670">
    <property type="entry name" value="SH3_retrovirus"/>
</dbReference>
<dbReference type="GO" id="GO:0006508">
    <property type="term" value="P:proteolysis"/>
    <property type="evidence" value="ECO:0007669"/>
    <property type="project" value="UniProtKB-KW"/>
</dbReference>
<reference evidence="6" key="1">
    <citation type="journal article" date="2020" name="J Insects Food Feed">
        <title>The yellow mealworm (Tenebrio molitor) genome: a resource for the emerging insects as food and feed industry.</title>
        <authorList>
            <person name="Eriksson T."/>
            <person name="Andere A."/>
            <person name="Kelstrup H."/>
            <person name="Emery V."/>
            <person name="Picard C."/>
        </authorList>
    </citation>
    <scope>NUCLEOTIDE SEQUENCE</scope>
    <source>
        <strain evidence="6">Stoneville</strain>
        <tissue evidence="6">Whole head</tissue>
    </source>
</reference>
<evidence type="ECO:0000313" key="7">
    <source>
        <dbReference type="Proteomes" id="UP000719412"/>
    </source>
</evidence>
<protein>
    <recommendedName>
        <fullName evidence="8">Retrovirus-related Pol polyprotein from transposon TNT 1-94</fullName>
    </recommendedName>
</protein>
<evidence type="ECO:0000256" key="1">
    <source>
        <dbReference type="ARBA" id="ARBA00022670"/>
    </source>
</evidence>
<evidence type="ECO:0000256" key="3">
    <source>
        <dbReference type="SAM" id="Coils"/>
    </source>
</evidence>
<feature type="domain" description="CCHC-type" evidence="4">
    <location>
        <begin position="235"/>
        <end position="251"/>
    </location>
</feature>
<dbReference type="PANTHER" id="PTHR42648:SF24">
    <property type="entry name" value="INTEGRASE CATALYTIC DOMAIN-CONTAINING PROTEIN"/>
    <property type="match status" value="1"/>
</dbReference>